<dbReference type="CDD" id="cd10801">
    <property type="entry name" value="LamB_YcsF_like_1"/>
    <property type="match status" value="1"/>
</dbReference>
<dbReference type="Pfam" id="PF03746">
    <property type="entry name" value="LamB_YcsF"/>
    <property type="match status" value="1"/>
</dbReference>
<gene>
    <name evidence="1" type="primary">pxpA</name>
    <name evidence="1" type="ORF">FK220_012285</name>
</gene>
<reference evidence="1" key="1">
    <citation type="submission" date="2019-07" db="EMBL/GenBank/DDBJ databases">
        <authorList>
            <person name="De-Chao Zhang Q."/>
        </authorList>
    </citation>
    <scope>NUCLEOTIDE SEQUENCE</scope>
    <source>
        <strain evidence="1">TP-CH-4</strain>
    </source>
</reference>
<dbReference type="EC" id="3.5.2.9" evidence="1"/>
<protein>
    <submittedName>
        <fullName evidence="1">5-oxoprolinase subunit PxpA</fullName>
        <ecNumber evidence="1">3.5.2.9</ecNumber>
    </submittedName>
</protein>
<keyword evidence="2" id="KW-1185">Reference proteome</keyword>
<dbReference type="InterPro" id="IPR005501">
    <property type="entry name" value="LamB/YcsF/PxpA-like"/>
</dbReference>
<evidence type="ECO:0000313" key="1">
    <source>
        <dbReference type="EMBL" id="NHF60127.1"/>
    </source>
</evidence>
<dbReference type="NCBIfam" id="NF003816">
    <property type="entry name" value="PRK05406.1-5"/>
    <property type="match status" value="1"/>
</dbReference>
<reference evidence="1" key="2">
    <citation type="submission" date="2020-03" db="EMBL/GenBank/DDBJ databases">
        <title>Flavobacteriaceae bacterium strain TP-CH-4, a member of the family Flavobacteriaceae isolated from a deep-sea seamount.</title>
        <authorList>
            <person name="Zhang D.-C."/>
        </authorList>
    </citation>
    <scope>NUCLEOTIDE SEQUENCE</scope>
    <source>
        <strain evidence="1">TP-CH-4</strain>
    </source>
</reference>
<proteinExistence type="predicted"/>
<dbReference type="SUPFAM" id="SSF88713">
    <property type="entry name" value="Glycoside hydrolase/deacetylase"/>
    <property type="match status" value="1"/>
</dbReference>
<evidence type="ECO:0000313" key="2">
    <source>
        <dbReference type="Proteomes" id="UP000707206"/>
    </source>
</evidence>
<dbReference type="AlphaFoldDB" id="A0A967AUD9"/>
<dbReference type="Gene3D" id="3.20.20.370">
    <property type="entry name" value="Glycoside hydrolase/deacetylase"/>
    <property type="match status" value="1"/>
</dbReference>
<sequence>MFEIDINCDVGEGMGNEGRLMPLISSCNIACGGHAGDVETMRGVVRLAKTYQVKIGAHPSYPDRENFGRISVNISERDLIDTVRHQIQGLESVLREEDMALNHIKPHGALYNDLVKDEQLASTFLKAIEHYKEDVWLYVPYGSMIEKEASNKGFGIRYEAFADRNYNEDLSLVSRTFQNAVIESPEAVLGHLLTMVRKEKVNTIGGKTVPIKADTFCIHGDTKNALHILAYLSEQLPNHDISIKR</sequence>
<dbReference type="Proteomes" id="UP000707206">
    <property type="component" value="Unassembled WGS sequence"/>
</dbReference>
<dbReference type="InterPro" id="IPR011330">
    <property type="entry name" value="Glyco_hydro/deAcase_b/a-brl"/>
</dbReference>
<organism evidence="1 2">
    <name type="scientific">Pelagihabitans pacificus</name>
    <dbReference type="NCBI Taxonomy" id="2696054"/>
    <lineage>
        <taxon>Bacteria</taxon>
        <taxon>Pseudomonadati</taxon>
        <taxon>Bacteroidota</taxon>
        <taxon>Flavobacteriia</taxon>
        <taxon>Flavobacteriales</taxon>
        <taxon>Flavobacteriaceae</taxon>
        <taxon>Pelagihabitans</taxon>
    </lineage>
</organism>
<dbReference type="GO" id="GO:0017168">
    <property type="term" value="F:5-oxoprolinase (ATP-hydrolyzing) activity"/>
    <property type="evidence" value="ECO:0007669"/>
    <property type="project" value="UniProtKB-EC"/>
</dbReference>
<keyword evidence="1" id="KW-0378">Hydrolase</keyword>
<dbReference type="PANTHER" id="PTHR30292:SF0">
    <property type="entry name" value="5-OXOPROLINASE SUBUNIT A"/>
    <property type="match status" value="1"/>
</dbReference>
<accession>A0A967AUD9</accession>
<dbReference type="EMBL" id="VIKU02000003">
    <property type="protein sequence ID" value="NHF60127.1"/>
    <property type="molecule type" value="Genomic_DNA"/>
</dbReference>
<name>A0A967AUD9_9FLAO</name>
<comment type="caution">
    <text evidence="1">The sequence shown here is derived from an EMBL/GenBank/DDBJ whole genome shotgun (WGS) entry which is preliminary data.</text>
</comment>
<dbReference type="NCBIfam" id="NF003814">
    <property type="entry name" value="PRK05406.1-3"/>
    <property type="match status" value="1"/>
</dbReference>
<dbReference type="PANTHER" id="PTHR30292">
    <property type="entry name" value="UNCHARACTERIZED PROTEIN YBGL-RELATED"/>
    <property type="match status" value="1"/>
</dbReference>
<dbReference type="GO" id="GO:0005975">
    <property type="term" value="P:carbohydrate metabolic process"/>
    <property type="evidence" value="ECO:0007669"/>
    <property type="project" value="InterPro"/>
</dbReference>
<dbReference type="RefSeq" id="WP_152574624.1">
    <property type="nucleotide sequence ID" value="NZ_VIKU02000003.1"/>
</dbReference>